<sequence length="43" mass="4999">MENGQLGPGNCSTFYGPGLFFTVRQARFRQNFQLSIFHYQLVK</sequence>
<dbReference type="EMBL" id="CADCTQ010000445">
    <property type="protein sequence ID" value="CAA9300229.1"/>
    <property type="molecule type" value="Genomic_DNA"/>
</dbReference>
<reference evidence="1" key="1">
    <citation type="submission" date="2020-02" db="EMBL/GenBank/DDBJ databases">
        <authorList>
            <person name="Meier V. D."/>
        </authorList>
    </citation>
    <scope>NUCLEOTIDE SEQUENCE</scope>
    <source>
        <strain evidence="1">AVDCRST_MAG56</strain>
    </source>
</reference>
<organism evidence="1">
    <name type="scientific">uncultured Cytophagales bacterium</name>
    <dbReference type="NCBI Taxonomy" id="158755"/>
    <lineage>
        <taxon>Bacteria</taxon>
        <taxon>Pseudomonadati</taxon>
        <taxon>Bacteroidota</taxon>
        <taxon>Sphingobacteriia</taxon>
        <taxon>Sphingobacteriales</taxon>
        <taxon>environmental samples</taxon>
    </lineage>
</organism>
<gene>
    <name evidence="1" type="ORF">AVDCRST_MAG56-5357</name>
</gene>
<dbReference type="AlphaFoldDB" id="A0A6J4KAN1"/>
<protein>
    <submittedName>
        <fullName evidence="1">Uncharacterized protein</fullName>
    </submittedName>
</protein>
<evidence type="ECO:0000313" key="1">
    <source>
        <dbReference type="EMBL" id="CAA9300229.1"/>
    </source>
</evidence>
<accession>A0A6J4KAN1</accession>
<name>A0A6J4KAN1_9SPHI</name>
<proteinExistence type="predicted"/>